<dbReference type="GO" id="GO:0003677">
    <property type="term" value="F:DNA binding"/>
    <property type="evidence" value="ECO:0007669"/>
    <property type="project" value="UniProtKB-KW"/>
</dbReference>
<dbReference type="Pfam" id="PF07702">
    <property type="entry name" value="UTRA"/>
    <property type="match status" value="1"/>
</dbReference>
<gene>
    <name evidence="6" type="ORF">EAH89_27910</name>
</gene>
<keyword evidence="1" id="KW-0805">Transcription regulation</keyword>
<evidence type="ECO:0000256" key="3">
    <source>
        <dbReference type="ARBA" id="ARBA00023163"/>
    </source>
</evidence>
<dbReference type="SMART" id="SM00866">
    <property type="entry name" value="UTRA"/>
    <property type="match status" value="1"/>
</dbReference>
<dbReference type="OrthoDB" id="7339934at2"/>
<dbReference type="Pfam" id="PF00392">
    <property type="entry name" value="GntR"/>
    <property type="match status" value="1"/>
</dbReference>
<name>A0A502F652_9PROT</name>
<evidence type="ECO:0000256" key="2">
    <source>
        <dbReference type="ARBA" id="ARBA00023125"/>
    </source>
</evidence>
<dbReference type="PROSITE" id="PS50949">
    <property type="entry name" value="HTH_GNTR"/>
    <property type="match status" value="1"/>
</dbReference>
<evidence type="ECO:0000256" key="4">
    <source>
        <dbReference type="SAM" id="MobiDB-lite"/>
    </source>
</evidence>
<dbReference type="PANTHER" id="PTHR44846">
    <property type="entry name" value="MANNOSYL-D-GLYCERATE TRANSPORT/METABOLISM SYSTEM REPRESSOR MNGR-RELATED"/>
    <property type="match status" value="1"/>
</dbReference>
<feature type="domain" description="HTH gntR-type" evidence="5">
    <location>
        <begin position="39"/>
        <end position="107"/>
    </location>
</feature>
<proteinExistence type="predicted"/>
<keyword evidence="3" id="KW-0804">Transcription</keyword>
<keyword evidence="2" id="KW-0238">DNA-binding</keyword>
<dbReference type="GO" id="GO:0003700">
    <property type="term" value="F:DNA-binding transcription factor activity"/>
    <property type="evidence" value="ECO:0007669"/>
    <property type="project" value="InterPro"/>
</dbReference>
<dbReference type="EMBL" id="RCZP01000058">
    <property type="protein sequence ID" value="TPG44201.1"/>
    <property type="molecule type" value="Genomic_DNA"/>
</dbReference>
<dbReference type="AlphaFoldDB" id="A0A502F652"/>
<dbReference type="SUPFAM" id="SSF64288">
    <property type="entry name" value="Chorismate lyase-like"/>
    <property type="match status" value="1"/>
</dbReference>
<accession>A0A502F652</accession>
<keyword evidence="7" id="KW-1185">Reference proteome</keyword>
<dbReference type="Gene3D" id="1.10.10.10">
    <property type="entry name" value="Winged helix-like DNA-binding domain superfamily/Winged helix DNA-binding domain"/>
    <property type="match status" value="1"/>
</dbReference>
<evidence type="ECO:0000313" key="6">
    <source>
        <dbReference type="EMBL" id="TPG44201.1"/>
    </source>
</evidence>
<organism evidence="6 7">
    <name type="scientific">Muricoccus nepalensis</name>
    <dbReference type="NCBI Taxonomy" id="1854500"/>
    <lineage>
        <taxon>Bacteria</taxon>
        <taxon>Pseudomonadati</taxon>
        <taxon>Pseudomonadota</taxon>
        <taxon>Alphaproteobacteria</taxon>
        <taxon>Acetobacterales</taxon>
        <taxon>Roseomonadaceae</taxon>
        <taxon>Muricoccus</taxon>
    </lineage>
</organism>
<dbReference type="InterPro" id="IPR050679">
    <property type="entry name" value="Bact_HTH_transcr_reg"/>
</dbReference>
<dbReference type="InterPro" id="IPR036388">
    <property type="entry name" value="WH-like_DNA-bd_sf"/>
</dbReference>
<dbReference type="GO" id="GO:0045892">
    <property type="term" value="P:negative regulation of DNA-templated transcription"/>
    <property type="evidence" value="ECO:0007669"/>
    <property type="project" value="TreeGrafter"/>
</dbReference>
<evidence type="ECO:0000259" key="5">
    <source>
        <dbReference type="PROSITE" id="PS50949"/>
    </source>
</evidence>
<dbReference type="Gene3D" id="3.40.1410.10">
    <property type="entry name" value="Chorismate lyase-like"/>
    <property type="match status" value="1"/>
</dbReference>
<dbReference type="PANTHER" id="PTHR44846:SF1">
    <property type="entry name" value="MANNOSYL-D-GLYCERATE TRANSPORT_METABOLISM SYSTEM REPRESSOR MNGR-RELATED"/>
    <property type="match status" value="1"/>
</dbReference>
<comment type="caution">
    <text evidence="6">The sequence shown here is derived from an EMBL/GenBank/DDBJ whole genome shotgun (WGS) entry which is preliminary data.</text>
</comment>
<dbReference type="Proteomes" id="UP000317078">
    <property type="component" value="Unassembled WGS sequence"/>
</dbReference>
<sequence>MTRDDRWPSQAVDEDSAACPLPGTARSRTGQREARVSALPRYRRIMERIRARIAEGTYPVGGVLPAETELCAEFAVSRYTMREALRLLVEQGMLSRRQKAGTVVVSRHPRAAYVQSIGTVEELFQHSVDTHLTVIDRREVPAPPAPVPPDDQGPWHRIDGLRRTQAEGAPFCFNRSFIPGRLAGLALERPGSFGPFYAMLAERAEEPIEQVVQEITAGLMPEEVWSSLGLPPDTIGMCVHRRYLSRVGVLIASFNWYEASRFVYRMELERSRGPAAGPGRGGPTGAG</sequence>
<evidence type="ECO:0000256" key="1">
    <source>
        <dbReference type="ARBA" id="ARBA00023015"/>
    </source>
</evidence>
<reference evidence="6 7" key="1">
    <citation type="journal article" date="2019" name="Environ. Microbiol.">
        <title>Species interactions and distinct microbial communities in high Arctic permafrost affected cryosols are associated with the CH4 and CO2 gas fluxes.</title>
        <authorList>
            <person name="Altshuler I."/>
            <person name="Hamel J."/>
            <person name="Turney S."/>
            <person name="Magnuson E."/>
            <person name="Levesque R."/>
            <person name="Greer C."/>
            <person name="Whyte L.G."/>
        </authorList>
    </citation>
    <scope>NUCLEOTIDE SEQUENCE [LARGE SCALE GENOMIC DNA]</scope>
    <source>
        <strain evidence="6 7">S9.3B</strain>
    </source>
</reference>
<dbReference type="SUPFAM" id="SSF46785">
    <property type="entry name" value="Winged helix' DNA-binding domain"/>
    <property type="match status" value="1"/>
</dbReference>
<dbReference type="InterPro" id="IPR000524">
    <property type="entry name" value="Tscrpt_reg_HTH_GntR"/>
</dbReference>
<protein>
    <submittedName>
        <fullName evidence="6">GntR family transcriptional regulator</fullName>
    </submittedName>
</protein>
<dbReference type="InterPro" id="IPR028978">
    <property type="entry name" value="Chorismate_lyase_/UTRA_dom_sf"/>
</dbReference>
<dbReference type="InterPro" id="IPR036390">
    <property type="entry name" value="WH_DNA-bd_sf"/>
</dbReference>
<dbReference type="InterPro" id="IPR011663">
    <property type="entry name" value="UTRA"/>
</dbReference>
<dbReference type="CDD" id="cd07377">
    <property type="entry name" value="WHTH_GntR"/>
    <property type="match status" value="1"/>
</dbReference>
<feature type="region of interest" description="Disordered" evidence="4">
    <location>
        <begin position="1"/>
        <end position="33"/>
    </location>
</feature>
<evidence type="ECO:0000313" key="7">
    <source>
        <dbReference type="Proteomes" id="UP000317078"/>
    </source>
</evidence>
<dbReference type="SMART" id="SM00345">
    <property type="entry name" value="HTH_GNTR"/>
    <property type="match status" value="1"/>
</dbReference>
<dbReference type="PRINTS" id="PR00035">
    <property type="entry name" value="HTHGNTR"/>
</dbReference>